<name>A0A8X8GRV7_ACIGI</name>
<dbReference type="RefSeq" id="WP_234623617.1">
    <property type="nucleotide sequence ID" value="NZ_JAHWXT010000004.1"/>
</dbReference>
<dbReference type="Proteomes" id="UP000887320">
    <property type="component" value="Unassembled WGS sequence"/>
</dbReference>
<sequence>MKLLRLFITIMSLLPLPVYAKQTAPYFCFKESQNNVDELSTDPNLLLISEEEFPKVKTVQYYPYMKKISLKFTHYDAVDTAQGRPSEFHDFYKEIINQKETGIYEIVYQGAVLYNVNYTSKKTKKMTQFDRLYPDDGQIFQKLKQNGVECF</sequence>
<protein>
    <submittedName>
        <fullName evidence="2">Uncharacterized protein</fullName>
    </submittedName>
</protein>
<dbReference type="AlphaFoldDB" id="A0A8X8GRV7"/>
<evidence type="ECO:0000256" key="1">
    <source>
        <dbReference type="SAM" id="SignalP"/>
    </source>
</evidence>
<evidence type="ECO:0000313" key="2">
    <source>
        <dbReference type="EMBL" id="MCF0265431.1"/>
    </source>
</evidence>
<keyword evidence="1" id="KW-0732">Signal</keyword>
<proteinExistence type="predicted"/>
<gene>
    <name evidence="2" type="ORF">KW868_13325</name>
</gene>
<feature type="signal peptide" evidence="1">
    <location>
        <begin position="1"/>
        <end position="20"/>
    </location>
</feature>
<organism evidence="2 3">
    <name type="scientific">Acinetobacter guillouiae</name>
    <name type="common">Acinetobacter genomosp. 11</name>
    <dbReference type="NCBI Taxonomy" id="106649"/>
    <lineage>
        <taxon>Bacteria</taxon>
        <taxon>Pseudomonadati</taxon>
        <taxon>Pseudomonadota</taxon>
        <taxon>Gammaproteobacteria</taxon>
        <taxon>Moraxellales</taxon>
        <taxon>Moraxellaceae</taxon>
        <taxon>Acinetobacter</taxon>
    </lineage>
</organism>
<evidence type="ECO:0000313" key="3">
    <source>
        <dbReference type="Proteomes" id="UP000887320"/>
    </source>
</evidence>
<dbReference type="EMBL" id="JAHWXT010000004">
    <property type="protein sequence ID" value="MCF0265431.1"/>
    <property type="molecule type" value="Genomic_DNA"/>
</dbReference>
<feature type="chain" id="PRO_5036492507" evidence="1">
    <location>
        <begin position="21"/>
        <end position="151"/>
    </location>
</feature>
<comment type="caution">
    <text evidence="2">The sequence shown here is derived from an EMBL/GenBank/DDBJ whole genome shotgun (WGS) entry which is preliminary data.</text>
</comment>
<accession>A0A8X8GRV7</accession>
<reference evidence="2" key="1">
    <citation type="submission" date="2021-07" db="EMBL/GenBank/DDBJ databases">
        <authorList>
            <person name="Fernandez M."/>
            <person name="Pereira P."/>
            <person name="Torres Tejerizo G.A."/>
            <person name="Gonzalez P."/>
            <person name="Agostini E."/>
        </authorList>
    </citation>
    <scope>NUCLEOTIDE SEQUENCE</scope>
    <source>
        <strain evidence="2">SFC 500-1A</strain>
    </source>
</reference>